<evidence type="ECO:0000256" key="6">
    <source>
        <dbReference type="ARBA" id="ARBA00022490"/>
    </source>
</evidence>
<reference evidence="11 12" key="1">
    <citation type="submission" date="2018-08" db="EMBL/GenBank/DDBJ databases">
        <title>The metabolism and importance of syntrophic acetate oxidation coupled to methane or sulfide production in haloalkaline environments.</title>
        <authorList>
            <person name="Timmers P.H.A."/>
            <person name="Vavourakis C.D."/>
            <person name="Sorokin D.Y."/>
            <person name="Sinninghe Damste J.S."/>
            <person name="Muyzer G."/>
            <person name="Stams A.J.M."/>
            <person name="Plugge C.M."/>
        </authorList>
    </citation>
    <scope>NUCLEOTIDE SEQUENCE [LARGE SCALE GENOMIC DNA]</scope>
    <source>
        <strain evidence="11">MSAO_Bac1</strain>
    </source>
</reference>
<comment type="caution">
    <text evidence="11">The sequence shown here is derived from an EMBL/GenBank/DDBJ whole genome shotgun (WGS) entry which is preliminary data.</text>
</comment>
<dbReference type="GO" id="GO:0019563">
    <property type="term" value="P:glycerol catabolic process"/>
    <property type="evidence" value="ECO:0007669"/>
    <property type="project" value="TreeGrafter"/>
</dbReference>
<comment type="pathway">
    <text evidence="1 9 10">Carbohydrate degradation; glycolysis; D-glyceraldehyde 3-phosphate from glycerone phosphate: step 1/1.</text>
</comment>
<feature type="binding site" evidence="9">
    <location>
        <begin position="242"/>
        <end position="243"/>
    </location>
    <ligand>
        <name>substrate</name>
    </ligand>
</feature>
<keyword evidence="6 9" id="KW-0963">Cytoplasm</keyword>
<dbReference type="UniPathway" id="UPA00138"/>
<gene>
    <name evidence="9" type="primary">tpiA</name>
    <name evidence="11" type="ORF">D5R97_05605</name>
</gene>
<keyword evidence="7 9" id="KW-0324">Glycolysis</keyword>
<dbReference type="HAMAP" id="MF_00147_B">
    <property type="entry name" value="TIM_B"/>
    <property type="match status" value="1"/>
</dbReference>
<evidence type="ECO:0000313" key="11">
    <source>
        <dbReference type="EMBL" id="RQD75748.1"/>
    </source>
</evidence>
<dbReference type="AlphaFoldDB" id="A0A424YE67"/>
<dbReference type="SUPFAM" id="SSF51351">
    <property type="entry name" value="Triosephosphate isomerase (TIM)"/>
    <property type="match status" value="1"/>
</dbReference>
<comment type="pathway">
    <text evidence="9 10">Carbohydrate biosynthesis; gluconeogenesis.</text>
</comment>
<evidence type="ECO:0000256" key="7">
    <source>
        <dbReference type="ARBA" id="ARBA00023152"/>
    </source>
</evidence>
<dbReference type="EMBL" id="QZAA01000146">
    <property type="protein sequence ID" value="RQD75748.1"/>
    <property type="molecule type" value="Genomic_DNA"/>
</dbReference>
<dbReference type="EC" id="5.3.1.1" evidence="3 9"/>
<dbReference type="CDD" id="cd00311">
    <property type="entry name" value="TIM"/>
    <property type="match status" value="1"/>
</dbReference>
<feature type="binding site" evidence="9">
    <location>
        <position position="181"/>
    </location>
    <ligand>
        <name>substrate</name>
    </ligand>
</feature>
<keyword evidence="5 9" id="KW-0312">Gluconeogenesis</keyword>
<feature type="binding site" evidence="9">
    <location>
        <begin position="17"/>
        <end position="19"/>
    </location>
    <ligand>
        <name>substrate</name>
    </ligand>
</feature>
<dbReference type="InterPro" id="IPR035990">
    <property type="entry name" value="TIM_sf"/>
</dbReference>
<dbReference type="PANTHER" id="PTHR21139">
    <property type="entry name" value="TRIOSEPHOSPHATE ISOMERASE"/>
    <property type="match status" value="1"/>
</dbReference>
<comment type="catalytic activity">
    <reaction evidence="9 10">
        <text>D-glyceraldehyde 3-phosphate = dihydroxyacetone phosphate</text>
        <dbReference type="Rhea" id="RHEA:18585"/>
        <dbReference type="ChEBI" id="CHEBI:57642"/>
        <dbReference type="ChEBI" id="CHEBI:59776"/>
        <dbReference type="EC" id="5.3.1.1"/>
    </reaction>
</comment>
<dbReference type="InterPro" id="IPR022896">
    <property type="entry name" value="TrioseP_Isoase_bac/euk"/>
</dbReference>
<dbReference type="InterPro" id="IPR020861">
    <property type="entry name" value="Triosephosphate_isomerase_AS"/>
</dbReference>
<dbReference type="NCBIfam" id="TIGR00419">
    <property type="entry name" value="tim"/>
    <property type="match status" value="1"/>
</dbReference>
<comment type="subcellular location">
    <subcellularLocation>
        <location evidence="9 10">Cytoplasm</location>
    </subcellularLocation>
</comment>
<evidence type="ECO:0000256" key="5">
    <source>
        <dbReference type="ARBA" id="ARBA00022432"/>
    </source>
</evidence>
<feature type="active site" description="Proton acceptor" evidence="9">
    <location>
        <position position="175"/>
    </location>
</feature>
<keyword evidence="8 9" id="KW-0413">Isomerase</keyword>
<evidence type="ECO:0000256" key="2">
    <source>
        <dbReference type="ARBA" id="ARBA00007422"/>
    </source>
</evidence>
<accession>A0A424YE67</accession>
<proteinExistence type="inferred from homology"/>
<evidence type="ECO:0000256" key="4">
    <source>
        <dbReference type="ARBA" id="ARBA00019397"/>
    </source>
</evidence>
<feature type="binding site" evidence="9">
    <location>
        <position position="221"/>
    </location>
    <ligand>
        <name>substrate</name>
    </ligand>
</feature>
<evidence type="ECO:0000256" key="3">
    <source>
        <dbReference type="ARBA" id="ARBA00011940"/>
    </source>
</evidence>
<comment type="function">
    <text evidence="9">Involved in the gluconeogenesis. Catalyzes stereospecifically the conversion of dihydroxyacetone phosphate (DHAP) to D-glyceraldehyde-3-phosphate (G3P).</text>
</comment>
<dbReference type="Pfam" id="PF00121">
    <property type="entry name" value="TIM"/>
    <property type="match status" value="1"/>
</dbReference>
<evidence type="ECO:0000256" key="1">
    <source>
        <dbReference type="ARBA" id="ARBA00004680"/>
    </source>
</evidence>
<evidence type="ECO:0000256" key="8">
    <source>
        <dbReference type="ARBA" id="ARBA00023235"/>
    </source>
</evidence>
<organism evidence="11 12">
    <name type="scientific">Candidatus Syntrophonatronum acetioxidans</name>
    <dbReference type="NCBI Taxonomy" id="1795816"/>
    <lineage>
        <taxon>Bacteria</taxon>
        <taxon>Bacillati</taxon>
        <taxon>Bacillota</taxon>
        <taxon>Clostridia</taxon>
        <taxon>Eubacteriales</taxon>
        <taxon>Syntrophomonadaceae</taxon>
        <taxon>Candidatus Syntrophonatronum</taxon>
    </lineage>
</organism>
<dbReference type="GO" id="GO:0006094">
    <property type="term" value="P:gluconeogenesis"/>
    <property type="evidence" value="ECO:0007669"/>
    <property type="project" value="UniProtKB-UniRule"/>
</dbReference>
<dbReference type="GO" id="GO:0046166">
    <property type="term" value="P:glyceraldehyde-3-phosphate biosynthetic process"/>
    <property type="evidence" value="ECO:0007669"/>
    <property type="project" value="TreeGrafter"/>
</dbReference>
<name>A0A424YE67_9FIRM</name>
<dbReference type="GO" id="GO:0006096">
    <property type="term" value="P:glycolytic process"/>
    <property type="evidence" value="ECO:0007669"/>
    <property type="project" value="UniProtKB-UniRule"/>
</dbReference>
<dbReference type="InterPro" id="IPR013785">
    <property type="entry name" value="Aldolase_TIM"/>
</dbReference>
<dbReference type="FunFam" id="3.20.20.70:FF:000016">
    <property type="entry name" value="Triosephosphate isomerase"/>
    <property type="match status" value="1"/>
</dbReference>
<comment type="similarity">
    <text evidence="2 9 10">Belongs to the triosephosphate isomerase family.</text>
</comment>
<dbReference type="GO" id="GO:0004807">
    <property type="term" value="F:triose-phosphate isomerase activity"/>
    <property type="evidence" value="ECO:0007669"/>
    <property type="project" value="UniProtKB-UniRule"/>
</dbReference>
<dbReference type="PROSITE" id="PS51440">
    <property type="entry name" value="TIM_2"/>
    <property type="match status" value="1"/>
</dbReference>
<sequence length="262" mass="29231">MLERGVQQVRKPVIAGNWKMYKTLENSLNFLDSCIPSCREYGEVEIILCPTFLSLTSMKEKTRGTNIKLGAQNTHWEKEGAFTGEVSPFMLAEQGIDYVIIGHSERRNYFGEKDEGVNKKVKAALNYDLKPIMCLGETLKEREENLTYKVVERQLERGLEGVSLEDITSLIIAYEPVWAIGTGRSASAEDADQVTSFLREKLSLYYGYQGAQAVPLLYGGSVKPDNIGQFLEKKSIDGALIGGASLEEASFINMVEIAHNMK</sequence>
<evidence type="ECO:0000256" key="10">
    <source>
        <dbReference type="RuleBase" id="RU363013"/>
    </source>
</evidence>
<dbReference type="PANTHER" id="PTHR21139:SF42">
    <property type="entry name" value="TRIOSEPHOSPHATE ISOMERASE"/>
    <property type="match status" value="1"/>
</dbReference>
<dbReference type="PROSITE" id="PS00171">
    <property type="entry name" value="TIM_1"/>
    <property type="match status" value="1"/>
</dbReference>
<dbReference type="UniPathway" id="UPA00109">
    <property type="reaction ID" value="UER00189"/>
</dbReference>
<evidence type="ECO:0000313" key="12">
    <source>
        <dbReference type="Proteomes" id="UP000285138"/>
    </source>
</evidence>
<dbReference type="Gene3D" id="3.20.20.70">
    <property type="entry name" value="Aldolase class I"/>
    <property type="match status" value="1"/>
</dbReference>
<evidence type="ECO:0000256" key="9">
    <source>
        <dbReference type="HAMAP-Rule" id="MF_00147"/>
    </source>
</evidence>
<comment type="subunit">
    <text evidence="9 10">Homodimer.</text>
</comment>
<dbReference type="InterPro" id="IPR000652">
    <property type="entry name" value="Triosephosphate_isomerase"/>
</dbReference>
<dbReference type="Proteomes" id="UP000285138">
    <property type="component" value="Unassembled WGS sequence"/>
</dbReference>
<feature type="active site" description="Electrophile" evidence="9">
    <location>
        <position position="103"/>
    </location>
</feature>
<protein>
    <recommendedName>
        <fullName evidence="4 9">Triosephosphate isomerase</fullName>
        <shortName evidence="9">TIM</shortName>
        <shortName evidence="9">TPI</shortName>
        <ecNumber evidence="3 9">5.3.1.1</ecNumber>
    </recommendedName>
    <alternativeName>
        <fullName evidence="9">Triose-phosphate isomerase</fullName>
    </alternativeName>
</protein>
<dbReference type="GO" id="GO:0005829">
    <property type="term" value="C:cytosol"/>
    <property type="evidence" value="ECO:0007669"/>
    <property type="project" value="TreeGrafter"/>
</dbReference>